<feature type="non-terminal residue" evidence="1">
    <location>
        <position position="1"/>
    </location>
</feature>
<dbReference type="EMBL" id="JAIXMP010000007">
    <property type="protein sequence ID" value="KAI9270642.1"/>
    <property type="molecule type" value="Genomic_DNA"/>
</dbReference>
<accession>A0AAD5KGX0</accession>
<sequence>HEKKKKQKQQQQKKIEQQPWLIWNDTTKKANFQGLRRALPQANGADNTCVTRILCSLFPRRSTYHLLLSTSILSFTGFLPTDQNMVELDILIDRFSSVDTFIFDTTYIKLSSSSSSSSRVTHCNNKNINKKFKGFTLASSPSIPSTMERLQALKFKNVQMDLSLFEYINRNCRQLSQVHFSVCKSHYKQQQSNNNNNITTTATARHVCEAVELKSISQFRTLCGNHPNIYFLAASWTVITATRASSSSPSAS</sequence>
<dbReference type="AlphaFoldDB" id="A0AAD5KGX0"/>
<comment type="caution">
    <text evidence="1">The sequence shown here is derived from an EMBL/GenBank/DDBJ whole genome shotgun (WGS) entry which is preliminary data.</text>
</comment>
<dbReference type="Proteomes" id="UP001209540">
    <property type="component" value="Unassembled WGS sequence"/>
</dbReference>
<gene>
    <name evidence="1" type="ORF">BDA99DRAFT_502344</name>
</gene>
<name>A0AAD5KGX0_9FUNG</name>
<evidence type="ECO:0000313" key="1">
    <source>
        <dbReference type="EMBL" id="KAI9270642.1"/>
    </source>
</evidence>
<proteinExistence type="predicted"/>
<keyword evidence="2" id="KW-1185">Reference proteome</keyword>
<protein>
    <submittedName>
        <fullName evidence="1">Uncharacterized protein</fullName>
    </submittedName>
</protein>
<reference evidence="1" key="1">
    <citation type="journal article" date="2022" name="IScience">
        <title>Evolution of zygomycete secretomes and the origins of terrestrial fungal ecologies.</title>
        <authorList>
            <person name="Chang Y."/>
            <person name="Wang Y."/>
            <person name="Mondo S."/>
            <person name="Ahrendt S."/>
            <person name="Andreopoulos W."/>
            <person name="Barry K."/>
            <person name="Beard J."/>
            <person name="Benny G.L."/>
            <person name="Blankenship S."/>
            <person name="Bonito G."/>
            <person name="Cuomo C."/>
            <person name="Desiro A."/>
            <person name="Gervers K.A."/>
            <person name="Hundley H."/>
            <person name="Kuo A."/>
            <person name="LaButti K."/>
            <person name="Lang B.F."/>
            <person name="Lipzen A."/>
            <person name="O'Donnell K."/>
            <person name="Pangilinan J."/>
            <person name="Reynolds N."/>
            <person name="Sandor L."/>
            <person name="Smith M.E."/>
            <person name="Tsang A."/>
            <person name="Grigoriev I.V."/>
            <person name="Stajich J.E."/>
            <person name="Spatafora J.W."/>
        </authorList>
    </citation>
    <scope>NUCLEOTIDE SEQUENCE</scope>
    <source>
        <strain evidence="1">RSA 2281</strain>
    </source>
</reference>
<reference evidence="1" key="2">
    <citation type="submission" date="2023-02" db="EMBL/GenBank/DDBJ databases">
        <authorList>
            <consortium name="DOE Joint Genome Institute"/>
            <person name="Mondo S.J."/>
            <person name="Chang Y."/>
            <person name="Wang Y."/>
            <person name="Ahrendt S."/>
            <person name="Andreopoulos W."/>
            <person name="Barry K."/>
            <person name="Beard J."/>
            <person name="Benny G.L."/>
            <person name="Blankenship S."/>
            <person name="Bonito G."/>
            <person name="Cuomo C."/>
            <person name="Desiro A."/>
            <person name="Gervers K.A."/>
            <person name="Hundley H."/>
            <person name="Kuo A."/>
            <person name="LaButti K."/>
            <person name="Lang B.F."/>
            <person name="Lipzen A."/>
            <person name="O'Donnell K."/>
            <person name="Pangilinan J."/>
            <person name="Reynolds N."/>
            <person name="Sandor L."/>
            <person name="Smith M.W."/>
            <person name="Tsang A."/>
            <person name="Grigoriev I.V."/>
            <person name="Stajich J.E."/>
            <person name="Spatafora J.W."/>
        </authorList>
    </citation>
    <scope>NUCLEOTIDE SEQUENCE</scope>
    <source>
        <strain evidence="1">RSA 2281</strain>
    </source>
</reference>
<organism evidence="1 2">
    <name type="scientific">Phascolomyces articulosus</name>
    <dbReference type="NCBI Taxonomy" id="60185"/>
    <lineage>
        <taxon>Eukaryota</taxon>
        <taxon>Fungi</taxon>
        <taxon>Fungi incertae sedis</taxon>
        <taxon>Mucoromycota</taxon>
        <taxon>Mucoromycotina</taxon>
        <taxon>Mucoromycetes</taxon>
        <taxon>Mucorales</taxon>
        <taxon>Lichtheimiaceae</taxon>
        <taxon>Phascolomyces</taxon>
    </lineage>
</organism>
<evidence type="ECO:0000313" key="2">
    <source>
        <dbReference type="Proteomes" id="UP001209540"/>
    </source>
</evidence>